<evidence type="ECO:0000256" key="1">
    <source>
        <dbReference type="SAM" id="MobiDB-lite"/>
    </source>
</evidence>
<dbReference type="PANTHER" id="PTHR23070">
    <property type="entry name" value="BCS1 AAA-TYPE ATPASE"/>
    <property type="match status" value="1"/>
</dbReference>
<dbReference type="EMBL" id="CM008047">
    <property type="protein sequence ID" value="PAN13387.2"/>
    <property type="molecule type" value="Genomic_DNA"/>
</dbReference>
<feature type="compositionally biased region" description="Low complexity" evidence="1">
    <location>
        <begin position="204"/>
        <end position="223"/>
    </location>
</feature>
<dbReference type="Gramene" id="PAN13387">
    <property type="protein sequence ID" value="PAN13387"/>
    <property type="gene ID" value="PAHAL_2G389800"/>
</dbReference>
<evidence type="ECO:0000259" key="3">
    <source>
        <dbReference type="Pfam" id="PF25568"/>
    </source>
</evidence>
<sequence>MALGRYVPFIIATVGEERWRQCKIEIVMNVGSSWHGITHHHPAKFDTLAMDPELKRTLIADLDRFLKRKDYYRRIGKAWTRGYLLYGPPGTGKSSLVAAMANYLHFNLYDLDLSDVHSNSTLQKLLIGLENKSILVIEDIDCCFSAASREEKSDDAESDSSDSGKGRSGSDGRRHSVRAAQLHRRAVVDEQRAAHHRLHHQLQGPPRRGAAPTGAHGHAGTHGLMRLGGVQDAGPELLPRRRPRPVPGGPGAALGGGAVEVTPAEVSEMLLRSEDADVALQGLVEFLQDKKQQGEASRDGK</sequence>
<dbReference type="InterPro" id="IPR003959">
    <property type="entry name" value="ATPase_AAA_core"/>
</dbReference>
<dbReference type="InterPro" id="IPR058017">
    <property type="entry name" value="At3g28540-like_C"/>
</dbReference>
<dbReference type="Proteomes" id="UP000243499">
    <property type="component" value="Chromosome 2"/>
</dbReference>
<reference evidence="4" key="1">
    <citation type="submission" date="2018-04" db="EMBL/GenBank/DDBJ databases">
        <title>WGS assembly of Panicum hallii.</title>
        <authorList>
            <person name="Lovell J."/>
            <person name="Jenkins J."/>
            <person name="Lowry D."/>
            <person name="Mamidi S."/>
            <person name="Sreedasyam A."/>
            <person name="Weng X."/>
            <person name="Barry K."/>
            <person name="Bonette J."/>
            <person name="Campitelli B."/>
            <person name="Daum C."/>
            <person name="Gordon S."/>
            <person name="Gould B."/>
            <person name="Lipzen A."/>
            <person name="Macqueen A."/>
            <person name="Palacio-Mejia J."/>
            <person name="Plott C."/>
            <person name="Shakirov E."/>
            <person name="Shu S."/>
            <person name="Yoshinaga Y."/>
            <person name="Zane M."/>
            <person name="Rokhsar D."/>
            <person name="Grimwood J."/>
            <person name="Schmutz J."/>
            <person name="Juenger T."/>
        </authorList>
    </citation>
    <scope>NUCLEOTIDE SEQUENCE [LARGE SCALE GENOMIC DNA]</scope>
    <source>
        <strain evidence="4">FIL2</strain>
    </source>
</reference>
<dbReference type="InterPro" id="IPR050747">
    <property type="entry name" value="Mitochondrial_chaperone_BCS1"/>
</dbReference>
<feature type="domain" description="ATPase AAA-type core" evidence="2">
    <location>
        <begin position="83"/>
        <end position="153"/>
    </location>
</feature>
<gene>
    <name evidence="4" type="ORF">PAHAL_2G389800</name>
</gene>
<proteinExistence type="predicted"/>
<feature type="region of interest" description="Disordered" evidence="1">
    <location>
        <begin position="151"/>
        <end position="224"/>
    </location>
</feature>
<dbReference type="Pfam" id="PF00004">
    <property type="entry name" value="AAA"/>
    <property type="match status" value="1"/>
</dbReference>
<feature type="compositionally biased region" description="Basic residues" evidence="1">
    <location>
        <begin position="175"/>
        <end position="185"/>
    </location>
</feature>
<dbReference type="InterPro" id="IPR027417">
    <property type="entry name" value="P-loop_NTPase"/>
</dbReference>
<organism evidence="4">
    <name type="scientific">Panicum hallii</name>
    <dbReference type="NCBI Taxonomy" id="206008"/>
    <lineage>
        <taxon>Eukaryota</taxon>
        <taxon>Viridiplantae</taxon>
        <taxon>Streptophyta</taxon>
        <taxon>Embryophyta</taxon>
        <taxon>Tracheophyta</taxon>
        <taxon>Spermatophyta</taxon>
        <taxon>Magnoliopsida</taxon>
        <taxon>Liliopsida</taxon>
        <taxon>Poales</taxon>
        <taxon>Poaceae</taxon>
        <taxon>PACMAD clade</taxon>
        <taxon>Panicoideae</taxon>
        <taxon>Panicodae</taxon>
        <taxon>Paniceae</taxon>
        <taxon>Panicinae</taxon>
        <taxon>Panicum</taxon>
        <taxon>Panicum sect. Panicum</taxon>
    </lineage>
</organism>
<protein>
    <submittedName>
        <fullName evidence="4">Uncharacterized protein</fullName>
    </submittedName>
</protein>
<evidence type="ECO:0000259" key="2">
    <source>
        <dbReference type="Pfam" id="PF00004"/>
    </source>
</evidence>
<dbReference type="SUPFAM" id="SSF52540">
    <property type="entry name" value="P-loop containing nucleoside triphosphate hydrolases"/>
    <property type="match status" value="1"/>
</dbReference>
<accession>A0A2S3H1A7</accession>
<name>A0A2S3H1A7_9POAL</name>
<feature type="domain" description="AAA+ ATPase At3g28540-like C-terminal" evidence="3">
    <location>
        <begin position="258"/>
        <end position="296"/>
    </location>
</feature>
<dbReference type="Pfam" id="PF25568">
    <property type="entry name" value="AAA_lid_At3g28540"/>
    <property type="match status" value="1"/>
</dbReference>
<evidence type="ECO:0000313" key="4">
    <source>
        <dbReference type="EMBL" id="PAN13387.2"/>
    </source>
</evidence>
<dbReference type="Gene3D" id="3.40.50.300">
    <property type="entry name" value="P-loop containing nucleotide triphosphate hydrolases"/>
    <property type="match status" value="1"/>
</dbReference>
<dbReference type="GO" id="GO:0016887">
    <property type="term" value="F:ATP hydrolysis activity"/>
    <property type="evidence" value="ECO:0007669"/>
    <property type="project" value="InterPro"/>
</dbReference>
<feature type="compositionally biased region" description="Basic and acidic residues" evidence="1">
    <location>
        <begin position="162"/>
        <end position="174"/>
    </location>
</feature>
<dbReference type="AlphaFoldDB" id="A0A2S3H1A7"/>
<dbReference type="GO" id="GO:0005524">
    <property type="term" value="F:ATP binding"/>
    <property type="evidence" value="ECO:0007669"/>
    <property type="project" value="InterPro"/>
</dbReference>